<name>A0ABV0Q233_9TELE</name>
<proteinExistence type="predicted"/>
<comment type="caution">
    <text evidence="1">The sequence shown here is derived from an EMBL/GenBank/DDBJ whole genome shotgun (WGS) entry which is preliminary data.</text>
</comment>
<sequence length="131" mass="14757">MVVDQFLWTCFLNSCSKPSLQLDKEIASDLSPVLSEEHQLRPSGCLAAGGANRSLRPSLLPFHNPTHQKVSTLETEEPPRSLLTFYAIFYVMFDLSLNFLQHHRLVLSVPSSCHCLTVRMVLQDVSCANRQ</sequence>
<gene>
    <name evidence="1" type="ORF">GOODEAATRI_029744</name>
</gene>
<dbReference type="EMBL" id="JAHRIO010094446">
    <property type="protein sequence ID" value="MEQ2189856.1"/>
    <property type="molecule type" value="Genomic_DNA"/>
</dbReference>
<evidence type="ECO:0000313" key="1">
    <source>
        <dbReference type="EMBL" id="MEQ2189856.1"/>
    </source>
</evidence>
<accession>A0ABV0Q233</accession>
<organism evidence="1 2">
    <name type="scientific">Goodea atripinnis</name>
    <dbReference type="NCBI Taxonomy" id="208336"/>
    <lineage>
        <taxon>Eukaryota</taxon>
        <taxon>Metazoa</taxon>
        <taxon>Chordata</taxon>
        <taxon>Craniata</taxon>
        <taxon>Vertebrata</taxon>
        <taxon>Euteleostomi</taxon>
        <taxon>Actinopterygii</taxon>
        <taxon>Neopterygii</taxon>
        <taxon>Teleostei</taxon>
        <taxon>Neoteleostei</taxon>
        <taxon>Acanthomorphata</taxon>
        <taxon>Ovalentaria</taxon>
        <taxon>Atherinomorphae</taxon>
        <taxon>Cyprinodontiformes</taxon>
        <taxon>Goodeidae</taxon>
        <taxon>Goodea</taxon>
    </lineage>
</organism>
<keyword evidence="2" id="KW-1185">Reference proteome</keyword>
<dbReference type="Proteomes" id="UP001476798">
    <property type="component" value="Unassembled WGS sequence"/>
</dbReference>
<reference evidence="1 2" key="1">
    <citation type="submission" date="2021-06" db="EMBL/GenBank/DDBJ databases">
        <authorList>
            <person name="Palmer J.M."/>
        </authorList>
    </citation>
    <scope>NUCLEOTIDE SEQUENCE [LARGE SCALE GENOMIC DNA]</scope>
    <source>
        <strain evidence="1 2">GA_2019</strain>
        <tissue evidence="1">Muscle</tissue>
    </source>
</reference>
<protein>
    <submittedName>
        <fullName evidence="1">Uncharacterized protein</fullName>
    </submittedName>
</protein>
<evidence type="ECO:0000313" key="2">
    <source>
        <dbReference type="Proteomes" id="UP001476798"/>
    </source>
</evidence>